<dbReference type="EMBL" id="JASNQZ010000019">
    <property type="protein sequence ID" value="KAL0945175.1"/>
    <property type="molecule type" value="Genomic_DNA"/>
</dbReference>
<accession>A0ABR3IPF2</accession>
<evidence type="ECO:0000313" key="4">
    <source>
        <dbReference type="Proteomes" id="UP001556367"/>
    </source>
</evidence>
<keyword evidence="4" id="KW-1185">Reference proteome</keyword>
<feature type="compositionally biased region" description="Basic and acidic residues" evidence="1">
    <location>
        <begin position="111"/>
        <end position="131"/>
    </location>
</feature>
<dbReference type="InterPro" id="IPR021711">
    <property type="entry name" value="DUF3295"/>
</dbReference>
<comment type="caution">
    <text evidence="3">The sequence shown here is derived from an EMBL/GenBank/DDBJ whole genome shotgun (WGS) entry which is preliminary data.</text>
</comment>
<feature type="region of interest" description="Disordered" evidence="1">
    <location>
        <begin position="69"/>
        <end position="131"/>
    </location>
</feature>
<protein>
    <recommendedName>
        <fullName evidence="2">DUF3295 domain-containing protein</fullName>
    </recommendedName>
</protein>
<dbReference type="Pfam" id="PF11702">
    <property type="entry name" value="DUF3295"/>
    <property type="match status" value="1"/>
</dbReference>
<proteinExistence type="predicted"/>
<organism evidence="3 4">
    <name type="scientific">Hohenbuehelia grisea</name>
    <dbReference type="NCBI Taxonomy" id="104357"/>
    <lineage>
        <taxon>Eukaryota</taxon>
        <taxon>Fungi</taxon>
        <taxon>Dikarya</taxon>
        <taxon>Basidiomycota</taxon>
        <taxon>Agaricomycotina</taxon>
        <taxon>Agaricomycetes</taxon>
        <taxon>Agaricomycetidae</taxon>
        <taxon>Agaricales</taxon>
        <taxon>Pleurotineae</taxon>
        <taxon>Pleurotaceae</taxon>
        <taxon>Hohenbuehelia</taxon>
    </lineage>
</organism>
<dbReference type="PANTHER" id="PTHR28014">
    <property type="entry name" value="NEGATIVE REGULATOR OF RAS-CAMP PATHWAY"/>
    <property type="match status" value="1"/>
</dbReference>
<name>A0ABR3IPF2_9AGAR</name>
<evidence type="ECO:0000259" key="2">
    <source>
        <dbReference type="Pfam" id="PF11702"/>
    </source>
</evidence>
<feature type="compositionally biased region" description="Polar residues" evidence="1">
    <location>
        <begin position="72"/>
        <end position="82"/>
    </location>
</feature>
<dbReference type="PANTHER" id="PTHR28014:SF1">
    <property type="entry name" value="NEGATIVE REGULATOR OF RAS-CAMP PATHWAY"/>
    <property type="match status" value="1"/>
</dbReference>
<evidence type="ECO:0000256" key="1">
    <source>
        <dbReference type="SAM" id="MobiDB-lite"/>
    </source>
</evidence>
<evidence type="ECO:0000313" key="3">
    <source>
        <dbReference type="EMBL" id="KAL0945175.1"/>
    </source>
</evidence>
<dbReference type="InterPro" id="IPR053043">
    <property type="entry name" value="Ras-cAMP_regulatory"/>
</dbReference>
<gene>
    <name evidence="3" type="ORF">HGRIS_004326</name>
</gene>
<dbReference type="Proteomes" id="UP001556367">
    <property type="component" value="Unassembled WGS sequence"/>
</dbReference>
<reference evidence="4" key="1">
    <citation type="submission" date="2024-06" db="EMBL/GenBank/DDBJ databases">
        <title>Multi-omics analyses provide insights into the biosynthesis of the anticancer antibiotic pleurotin in Hohenbuehelia grisea.</title>
        <authorList>
            <person name="Weaver J.A."/>
            <person name="Alberti F."/>
        </authorList>
    </citation>
    <scope>NUCLEOTIDE SEQUENCE [LARGE SCALE GENOMIC DNA]</scope>
    <source>
        <strain evidence="4">T-177</strain>
    </source>
</reference>
<feature type="domain" description="DUF3295" evidence="2">
    <location>
        <begin position="21"/>
        <end position="63"/>
    </location>
</feature>
<sequence>MIRALTTIEPQESSAMSATAHPIATPVAVPANLPSTPCTTRRMMLQTEMSESLRRNLLWRRQVSKAVVGPRRSSSGAINGQPGTRPGHLTMTPSMVKLYPKPLDSSARAAAEQEKEKLLRRTQDRDREERKQRALARYRHVHCGAHTGLVF</sequence>